<reference evidence="1 2" key="1">
    <citation type="submission" date="2018-05" db="EMBL/GenBank/DDBJ databases">
        <title>Acuticoccus sediminis sp. nov., isolated from deep-sea sediment of Indian Ocean.</title>
        <authorList>
            <person name="Liu X."/>
            <person name="Lai Q."/>
            <person name="Du Y."/>
            <person name="Sun F."/>
            <person name="Zhang X."/>
            <person name="Wang S."/>
            <person name="Shao Z."/>
        </authorList>
    </citation>
    <scope>NUCLEOTIDE SEQUENCE [LARGE SCALE GENOMIC DNA]</scope>
    <source>
        <strain evidence="1 2">PTG4-2</strain>
    </source>
</reference>
<proteinExistence type="predicted"/>
<gene>
    <name evidence="1" type="ORF">DLJ53_26870</name>
</gene>
<dbReference type="Proteomes" id="UP000249590">
    <property type="component" value="Unassembled WGS sequence"/>
</dbReference>
<dbReference type="EMBL" id="QHHQ01000007">
    <property type="protein sequence ID" value="RAH98460.1"/>
    <property type="molecule type" value="Genomic_DNA"/>
</dbReference>
<comment type="caution">
    <text evidence="1">The sequence shown here is derived from an EMBL/GenBank/DDBJ whole genome shotgun (WGS) entry which is preliminary data.</text>
</comment>
<accession>A0A8B2NGR4</accession>
<evidence type="ECO:0000313" key="1">
    <source>
        <dbReference type="EMBL" id="RAH98460.1"/>
    </source>
</evidence>
<protein>
    <submittedName>
        <fullName evidence="1">Uncharacterized protein</fullName>
    </submittedName>
</protein>
<name>A0A8B2NGR4_9HYPH</name>
<keyword evidence="2" id="KW-1185">Reference proteome</keyword>
<evidence type="ECO:0000313" key="2">
    <source>
        <dbReference type="Proteomes" id="UP000249590"/>
    </source>
</evidence>
<organism evidence="1 2">
    <name type="scientific">Acuticoccus sediminis</name>
    <dbReference type="NCBI Taxonomy" id="2184697"/>
    <lineage>
        <taxon>Bacteria</taxon>
        <taxon>Pseudomonadati</taxon>
        <taxon>Pseudomonadota</taxon>
        <taxon>Alphaproteobacteria</taxon>
        <taxon>Hyphomicrobiales</taxon>
        <taxon>Amorphaceae</taxon>
        <taxon>Acuticoccus</taxon>
    </lineage>
</organism>
<dbReference type="AlphaFoldDB" id="A0A8B2NGR4"/>
<sequence>MSQNPSELAGLAALAICESLLLTLKESGALTEAALAGLLDDAARAHENMAAEPVDGIHHMLVAKIIRQIASGSDAVRIPR</sequence>